<evidence type="ECO:0000313" key="2">
    <source>
        <dbReference type="EMBL" id="QOI45050.1"/>
    </source>
</evidence>
<dbReference type="EMBL" id="CP043887">
    <property type="protein sequence ID" value="QOI45050.1"/>
    <property type="molecule type" value="Genomic_DNA"/>
</dbReference>
<name>A0AAP9WHA3_LEPIR</name>
<geneLocation type="plasmid" evidence="2 3">
    <name>p2</name>
</geneLocation>
<dbReference type="Pfam" id="PF08239">
    <property type="entry name" value="SH3_3"/>
    <property type="match status" value="1"/>
</dbReference>
<gene>
    <name evidence="2" type="ORF">Lepto782_22960</name>
</gene>
<evidence type="ECO:0000259" key="1">
    <source>
        <dbReference type="PROSITE" id="PS51781"/>
    </source>
</evidence>
<sequence length="410" mass="46510">MEYKIKDKEEKNNLLWYRVQVGSIDGFISVDEEISNGSFVSIFPIESKVQYVDASVLRVRSMPSLLGQVIETIPKGTAVSVVGSTPYKMKIEDKYDGWAEVITPSGKVGFSYSGFLNTKTEIYAETDLEPLNGILILSSNQSPTFWSNPGVELGQLDGCKSDRPGKYLNVEGVKLVNKEKYFLVKRKINYYGYNSLEYEGCINGWVLDYVGDFVENFYDWSAKQYGDSFDPKLVQILHENTEPLMDLSTLVVNDLGNSGKKGEALFEISYEAIDDDFNQKWKIHKLYAKNKEGYFELMDNLGRESHSEDFDNDGIGEWIVKTSLRSGERTTYYSRSGNTFKPFLEIEDSEYNPCGIKINDSTDIGAYRESMDLPSPQCSVDITKTIFTFTIQNKKIGYKFSKGELVALKK</sequence>
<dbReference type="SMART" id="SM00287">
    <property type="entry name" value="SH3b"/>
    <property type="match status" value="1"/>
</dbReference>
<organism evidence="2 3">
    <name type="scientific">Leptospira interrogans serovar Canicola</name>
    <dbReference type="NCBI Taxonomy" id="211880"/>
    <lineage>
        <taxon>Bacteria</taxon>
        <taxon>Pseudomonadati</taxon>
        <taxon>Spirochaetota</taxon>
        <taxon>Spirochaetia</taxon>
        <taxon>Leptospirales</taxon>
        <taxon>Leptospiraceae</taxon>
        <taxon>Leptospira</taxon>
    </lineage>
</organism>
<dbReference type="InterPro" id="IPR003646">
    <property type="entry name" value="SH3-like_bac-type"/>
</dbReference>
<reference evidence="2" key="1">
    <citation type="submission" date="2019-09" db="EMBL/GenBank/DDBJ databases">
        <title>Comparative Genomics of Leptospira interrogans Reveals Genome Plasticity - A Common Adaptive Strategy for Survival in Various Hosts.</title>
        <authorList>
            <person name="Ramli S.R."/>
            <person name="Bunk B."/>
            <person name="Goris M."/>
            <person name="Bhuju S."/>
            <person name="Jarek M."/>
            <person name="Sproer C."/>
            <person name="Mustakim S."/>
            <person name="Strommenger B."/>
            <person name="Pessler F."/>
        </authorList>
    </citation>
    <scope>NUCLEOTIDE SEQUENCE</scope>
    <source>
        <strain evidence="2">782</strain>
        <plasmid evidence="2">p2</plasmid>
    </source>
</reference>
<feature type="domain" description="SH3b" evidence="1">
    <location>
        <begin position="47"/>
        <end position="120"/>
    </location>
</feature>
<keyword evidence="2" id="KW-0614">Plasmid</keyword>
<protein>
    <submittedName>
        <fullName evidence="2">SH3 domain-containing protein</fullName>
    </submittedName>
</protein>
<dbReference type="AlphaFoldDB" id="A0AAP9WHA3"/>
<dbReference type="RefSeq" id="WP_001969214.1">
    <property type="nucleotide sequence ID" value="NZ_CP043887.1"/>
</dbReference>
<dbReference type="Gene3D" id="2.30.30.40">
    <property type="entry name" value="SH3 Domains"/>
    <property type="match status" value="1"/>
</dbReference>
<evidence type="ECO:0000313" key="3">
    <source>
        <dbReference type="Proteomes" id="UP000663124"/>
    </source>
</evidence>
<proteinExistence type="predicted"/>
<dbReference type="PROSITE" id="PS51781">
    <property type="entry name" value="SH3B"/>
    <property type="match status" value="1"/>
</dbReference>
<accession>A0AAP9WHA3</accession>
<dbReference type="Proteomes" id="UP000663124">
    <property type="component" value="Plasmid p2"/>
</dbReference>